<accession>X1NXR2</accession>
<dbReference type="EMBL" id="BARV01041177">
    <property type="protein sequence ID" value="GAI48393.1"/>
    <property type="molecule type" value="Genomic_DNA"/>
</dbReference>
<sequence length="64" mass="7529">ASLKAIFGKTGGVKVPEWYANGNYNAIEDYIRREAEDFIQFYQILSNRYKFKRVIGAKYEVKFL</sequence>
<proteinExistence type="predicted"/>
<dbReference type="AlphaFoldDB" id="X1NXR2"/>
<comment type="caution">
    <text evidence="1">The sequence shown here is derived from an EMBL/GenBank/DDBJ whole genome shotgun (WGS) entry which is preliminary data.</text>
</comment>
<reference evidence="1" key="1">
    <citation type="journal article" date="2014" name="Front. Microbiol.">
        <title>High frequency of phylogenetically diverse reductive dehalogenase-homologous genes in deep subseafloor sedimentary metagenomes.</title>
        <authorList>
            <person name="Kawai M."/>
            <person name="Futagami T."/>
            <person name="Toyoda A."/>
            <person name="Takaki Y."/>
            <person name="Nishi S."/>
            <person name="Hori S."/>
            <person name="Arai W."/>
            <person name="Tsubouchi T."/>
            <person name="Morono Y."/>
            <person name="Uchiyama I."/>
            <person name="Ito T."/>
            <person name="Fujiyama A."/>
            <person name="Inagaki F."/>
            <person name="Takami H."/>
        </authorList>
    </citation>
    <scope>NUCLEOTIDE SEQUENCE</scope>
    <source>
        <strain evidence="1">Expedition CK06-06</strain>
    </source>
</reference>
<gene>
    <name evidence="1" type="ORF">S06H3_62444</name>
</gene>
<name>X1NXR2_9ZZZZ</name>
<evidence type="ECO:0000313" key="1">
    <source>
        <dbReference type="EMBL" id="GAI48393.1"/>
    </source>
</evidence>
<organism evidence="1">
    <name type="scientific">marine sediment metagenome</name>
    <dbReference type="NCBI Taxonomy" id="412755"/>
    <lineage>
        <taxon>unclassified sequences</taxon>
        <taxon>metagenomes</taxon>
        <taxon>ecological metagenomes</taxon>
    </lineage>
</organism>
<feature type="non-terminal residue" evidence="1">
    <location>
        <position position="1"/>
    </location>
</feature>
<protein>
    <submittedName>
        <fullName evidence="1">Uncharacterized protein</fullName>
    </submittedName>
</protein>